<dbReference type="InterPro" id="IPR036259">
    <property type="entry name" value="MFS_trans_sf"/>
</dbReference>
<evidence type="ECO:0000256" key="4">
    <source>
        <dbReference type="ARBA" id="ARBA00023136"/>
    </source>
</evidence>
<dbReference type="CDD" id="cd17393">
    <property type="entry name" value="MFS_MosC_like"/>
    <property type="match status" value="1"/>
</dbReference>
<dbReference type="Proteomes" id="UP000474758">
    <property type="component" value="Unassembled WGS sequence"/>
</dbReference>
<dbReference type="InterPro" id="IPR011701">
    <property type="entry name" value="MFS"/>
</dbReference>
<comment type="caution">
    <text evidence="7">The sequence shown here is derived from an EMBL/GenBank/DDBJ whole genome shotgun (WGS) entry which is preliminary data.</text>
</comment>
<protein>
    <submittedName>
        <fullName evidence="7">MFS transporter</fullName>
    </submittedName>
</protein>
<feature type="transmembrane region" description="Helical" evidence="5">
    <location>
        <begin position="269"/>
        <end position="287"/>
    </location>
</feature>
<keyword evidence="2 5" id="KW-0812">Transmembrane</keyword>
<dbReference type="Gene3D" id="1.20.1250.20">
    <property type="entry name" value="MFS general substrate transporter like domains"/>
    <property type="match status" value="2"/>
</dbReference>
<dbReference type="GO" id="GO:0022857">
    <property type="term" value="F:transmembrane transporter activity"/>
    <property type="evidence" value="ECO:0007669"/>
    <property type="project" value="InterPro"/>
</dbReference>
<dbReference type="RefSeq" id="WP_165054538.1">
    <property type="nucleotide sequence ID" value="NZ_JAALFE010000055.1"/>
</dbReference>
<keyword evidence="3 5" id="KW-1133">Transmembrane helix</keyword>
<gene>
    <name evidence="7" type="ORF">G5V65_21285</name>
</gene>
<evidence type="ECO:0000313" key="7">
    <source>
        <dbReference type="EMBL" id="NGQ93420.1"/>
    </source>
</evidence>
<feature type="transmembrane region" description="Helical" evidence="5">
    <location>
        <begin position="44"/>
        <end position="63"/>
    </location>
</feature>
<evidence type="ECO:0000256" key="3">
    <source>
        <dbReference type="ARBA" id="ARBA00022989"/>
    </source>
</evidence>
<dbReference type="PROSITE" id="PS50850">
    <property type="entry name" value="MFS"/>
    <property type="match status" value="1"/>
</dbReference>
<dbReference type="AlphaFoldDB" id="A0A6M1TYS4"/>
<feature type="transmembrane region" description="Helical" evidence="5">
    <location>
        <begin position="357"/>
        <end position="377"/>
    </location>
</feature>
<evidence type="ECO:0000256" key="2">
    <source>
        <dbReference type="ARBA" id="ARBA00022692"/>
    </source>
</evidence>
<feature type="transmembrane region" description="Helical" evidence="5">
    <location>
        <begin position="293"/>
        <end position="315"/>
    </location>
</feature>
<dbReference type="Pfam" id="PF07690">
    <property type="entry name" value="MFS_1"/>
    <property type="match status" value="1"/>
</dbReference>
<feature type="transmembrane region" description="Helical" evidence="5">
    <location>
        <begin position="199"/>
        <end position="220"/>
    </location>
</feature>
<dbReference type="GO" id="GO:0016020">
    <property type="term" value="C:membrane"/>
    <property type="evidence" value="ECO:0007669"/>
    <property type="project" value="UniProtKB-SubCell"/>
</dbReference>
<accession>A0A6M1TYS4</accession>
<name>A0A6M1TYS4_9RHOB</name>
<keyword evidence="8" id="KW-1185">Reference proteome</keyword>
<evidence type="ECO:0000256" key="5">
    <source>
        <dbReference type="SAM" id="Phobius"/>
    </source>
</evidence>
<keyword evidence="4 5" id="KW-0472">Membrane</keyword>
<dbReference type="PANTHER" id="PTHR23514">
    <property type="entry name" value="BYPASS OF STOP CODON PROTEIN 6"/>
    <property type="match status" value="1"/>
</dbReference>
<comment type="subcellular location">
    <subcellularLocation>
        <location evidence="1">Membrane</location>
        <topology evidence="1">Multi-pass membrane protein</topology>
    </subcellularLocation>
</comment>
<feature type="transmembrane region" description="Helical" evidence="5">
    <location>
        <begin position="327"/>
        <end position="351"/>
    </location>
</feature>
<reference evidence="7 8" key="1">
    <citation type="submission" date="2020-02" db="EMBL/GenBank/DDBJ databases">
        <title>Rhodobacter translucens sp. nov., a novel bacterium isolated from activated sludge.</title>
        <authorList>
            <person name="Liu J."/>
        </authorList>
    </citation>
    <scope>NUCLEOTIDE SEQUENCE [LARGE SCALE GENOMIC DNA]</scope>
    <source>
        <strain evidence="7 8">HX-7-19</strain>
    </source>
</reference>
<evidence type="ECO:0000313" key="8">
    <source>
        <dbReference type="Proteomes" id="UP000474758"/>
    </source>
</evidence>
<organism evidence="7 8">
    <name type="scientific">Paragemmobacter kunshanensis</name>
    <dbReference type="NCBI Taxonomy" id="2583234"/>
    <lineage>
        <taxon>Bacteria</taxon>
        <taxon>Pseudomonadati</taxon>
        <taxon>Pseudomonadota</taxon>
        <taxon>Alphaproteobacteria</taxon>
        <taxon>Rhodobacterales</taxon>
        <taxon>Paracoccaceae</taxon>
        <taxon>Paragemmobacter</taxon>
    </lineage>
</organism>
<dbReference type="EMBL" id="JAALFE010000055">
    <property type="protein sequence ID" value="NGQ93420.1"/>
    <property type="molecule type" value="Genomic_DNA"/>
</dbReference>
<dbReference type="InterPro" id="IPR020846">
    <property type="entry name" value="MFS_dom"/>
</dbReference>
<dbReference type="SUPFAM" id="SSF103473">
    <property type="entry name" value="MFS general substrate transporter"/>
    <property type="match status" value="1"/>
</dbReference>
<sequence>MSVSSTLTAARAPFAAFAAMGVLWGTFAAVLPDLKAQLDATESELGLLILPTPLAAVAAMLLAPMIGAALGRVALPIATALMAAAFALPGQAAQIWLFPLAMMACGGATGLTDVLMNARVAALENERGLHLMNLCHAAYSFGYAGGALATGAMRGAGWSPGWVMGTTALLAGILALMALEEDGTIHGLRKPKDGTSGRLGLIPIIGGGIVLIAFLTENAAENWSALHIEKTLGGSPEEGAMGPAALALTMGFARLAGQGVITRVNPFRLLMGGAIISSLGALGAALATTPMMAYAGFIIMGIGSSVIAPTAFSLVGRLADPAARARAVARATLLGYFGYFFGPPSLGFIAGAFGLRFAFVFAATMLLAVLVLAPLMARQRQDLPA</sequence>
<evidence type="ECO:0000256" key="1">
    <source>
        <dbReference type="ARBA" id="ARBA00004141"/>
    </source>
</evidence>
<feature type="domain" description="Major facilitator superfamily (MFS) profile" evidence="6">
    <location>
        <begin position="201"/>
        <end position="385"/>
    </location>
</feature>
<feature type="transmembrane region" description="Helical" evidence="5">
    <location>
        <begin position="70"/>
        <end position="89"/>
    </location>
</feature>
<dbReference type="PANTHER" id="PTHR23514:SF13">
    <property type="entry name" value="INNER MEMBRANE PROTEIN YBJJ"/>
    <property type="match status" value="1"/>
</dbReference>
<feature type="transmembrane region" description="Helical" evidence="5">
    <location>
        <begin position="161"/>
        <end position="179"/>
    </location>
</feature>
<evidence type="ECO:0000259" key="6">
    <source>
        <dbReference type="PROSITE" id="PS50850"/>
    </source>
</evidence>
<dbReference type="InterPro" id="IPR051788">
    <property type="entry name" value="MFS_Transporter"/>
</dbReference>
<proteinExistence type="predicted"/>